<dbReference type="Pfam" id="PF01638">
    <property type="entry name" value="HxlR"/>
    <property type="match status" value="1"/>
</dbReference>
<proteinExistence type="predicted"/>
<keyword evidence="3" id="KW-0804">Transcription</keyword>
<dbReference type="GO" id="GO:0003677">
    <property type="term" value="F:DNA binding"/>
    <property type="evidence" value="ECO:0007669"/>
    <property type="project" value="UniProtKB-KW"/>
</dbReference>
<gene>
    <name evidence="5" type="ordered locus">Cmaq_1273</name>
</gene>
<dbReference type="AlphaFoldDB" id="A8ME94"/>
<keyword evidence="1" id="KW-0805">Transcription regulation</keyword>
<dbReference type="InterPro" id="IPR011991">
    <property type="entry name" value="ArsR-like_HTH"/>
</dbReference>
<dbReference type="PANTHER" id="PTHR33204:SF18">
    <property type="entry name" value="TRANSCRIPTIONAL REGULATORY PROTEIN"/>
    <property type="match status" value="1"/>
</dbReference>
<keyword evidence="6" id="KW-1185">Reference proteome</keyword>
<sequence length="106" mass="12037">MQQECPVTKAWRVLGKPWRLVIVDRLSNGPRTFNQLLFSMPGISTRTLSKALKELKSAGIVTMYCSGKNHYYSLTEMGKELIPIVNAIKAWSIKWLSGKTLNINIR</sequence>
<organism evidence="5 6">
    <name type="scientific">Caldivirga maquilingensis (strain ATCC 700844 / DSM 13496 / JCM 10307 / IC-167)</name>
    <dbReference type="NCBI Taxonomy" id="397948"/>
    <lineage>
        <taxon>Archaea</taxon>
        <taxon>Thermoproteota</taxon>
        <taxon>Thermoprotei</taxon>
        <taxon>Thermoproteales</taxon>
        <taxon>Thermoproteaceae</taxon>
        <taxon>Caldivirga</taxon>
    </lineage>
</organism>
<dbReference type="Gene3D" id="1.10.10.10">
    <property type="entry name" value="Winged helix-like DNA-binding domain superfamily/Winged helix DNA-binding domain"/>
    <property type="match status" value="1"/>
</dbReference>
<feature type="domain" description="HTH hxlR-type" evidence="4">
    <location>
        <begin position="5"/>
        <end position="100"/>
    </location>
</feature>
<dbReference type="RefSeq" id="WP_012186319.1">
    <property type="nucleotide sequence ID" value="NC_009954.1"/>
</dbReference>
<name>A8ME94_CALMQ</name>
<dbReference type="InterPro" id="IPR001845">
    <property type="entry name" value="HTH_ArsR_DNA-bd_dom"/>
</dbReference>
<dbReference type="Proteomes" id="UP000001137">
    <property type="component" value="Chromosome"/>
</dbReference>
<reference evidence="5 6" key="1">
    <citation type="submission" date="2007-10" db="EMBL/GenBank/DDBJ databases">
        <title>Complete sequence of Caldivirga maquilingensis IC-167.</title>
        <authorList>
            <consortium name="US DOE Joint Genome Institute"/>
            <person name="Copeland A."/>
            <person name="Lucas S."/>
            <person name="Lapidus A."/>
            <person name="Barry K."/>
            <person name="Glavina del Rio T."/>
            <person name="Dalin E."/>
            <person name="Tice H."/>
            <person name="Pitluck S."/>
            <person name="Saunders E."/>
            <person name="Brettin T."/>
            <person name="Bruce D."/>
            <person name="Detter J.C."/>
            <person name="Han C."/>
            <person name="Schmutz J."/>
            <person name="Larimer F."/>
            <person name="Land M."/>
            <person name="Hauser L."/>
            <person name="Kyrpides N."/>
            <person name="Ivanova N."/>
            <person name="Biddle J.F."/>
            <person name="Zhang Z."/>
            <person name="Fitz-Gibbon S.T."/>
            <person name="Lowe T.M."/>
            <person name="Saltikov C."/>
            <person name="House C.H."/>
            <person name="Richardson P."/>
        </authorList>
    </citation>
    <scope>NUCLEOTIDE SEQUENCE [LARGE SCALE GENOMIC DNA]</scope>
    <source>
        <strain evidence="6">ATCC 700844 / DSM 13496 / JCM 10307 / IC-167</strain>
    </source>
</reference>
<dbReference type="CDD" id="cd00090">
    <property type="entry name" value="HTH_ARSR"/>
    <property type="match status" value="1"/>
</dbReference>
<evidence type="ECO:0000256" key="2">
    <source>
        <dbReference type="ARBA" id="ARBA00023125"/>
    </source>
</evidence>
<dbReference type="HOGENOM" id="CLU_111585_5_3_2"/>
<dbReference type="SMART" id="SM00418">
    <property type="entry name" value="HTH_ARSR"/>
    <property type="match status" value="1"/>
</dbReference>
<dbReference type="PROSITE" id="PS51118">
    <property type="entry name" value="HTH_HXLR"/>
    <property type="match status" value="1"/>
</dbReference>
<evidence type="ECO:0000259" key="4">
    <source>
        <dbReference type="PROSITE" id="PS51118"/>
    </source>
</evidence>
<dbReference type="InterPro" id="IPR036390">
    <property type="entry name" value="WH_DNA-bd_sf"/>
</dbReference>
<dbReference type="OrthoDB" id="10490at2157"/>
<dbReference type="KEGG" id="cma:Cmaq_1273"/>
<accession>A8ME94</accession>
<keyword evidence="2" id="KW-0238">DNA-binding</keyword>
<dbReference type="GO" id="GO:0003700">
    <property type="term" value="F:DNA-binding transcription factor activity"/>
    <property type="evidence" value="ECO:0007669"/>
    <property type="project" value="InterPro"/>
</dbReference>
<dbReference type="PRINTS" id="PR00778">
    <property type="entry name" value="HTHARSR"/>
</dbReference>
<dbReference type="EMBL" id="CP000852">
    <property type="protein sequence ID" value="ABW02100.1"/>
    <property type="molecule type" value="Genomic_DNA"/>
</dbReference>
<evidence type="ECO:0000256" key="1">
    <source>
        <dbReference type="ARBA" id="ARBA00023015"/>
    </source>
</evidence>
<dbReference type="eggNOG" id="arCOG01057">
    <property type="taxonomic scope" value="Archaea"/>
</dbReference>
<dbReference type="GeneID" id="5708818"/>
<evidence type="ECO:0000313" key="5">
    <source>
        <dbReference type="EMBL" id="ABW02100.1"/>
    </source>
</evidence>
<evidence type="ECO:0000313" key="6">
    <source>
        <dbReference type="Proteomes" id="UP000001137"/>
    </source>
</evidence>
<dbReference type="InterPro" id="IPR002577">
    <property type="entry name" value="HTH_HxlR"/>
</dbReference>
<dbReference type="SUPFAM" id="SSF46785">
    <property type="entry name" value="Winged helix' DNA-binding domain"/>
    <property type="match status" value="1"/>
</dbReference>
<dbReference type="InterPro" id="IPR036388">
    <property type="entry name" value="WH-like_DNA-bd_sf"/>
</dbReference>
<evidence type="ECO:0000256" key="3">
    <source>
        <dbReference type="ARBA" id="ARBA00023163"/>
    </source>
</evidence>
<protein>
    <submittedName>
        <fullName evidence="5">Transcriptional regulator, HxlR family</fullName>
    </submittedName>
</protein>
<dbReference type="PANTHER" id="PTHR33204">
    <property type="entry name" value="TRANSCRIPTIONAL REGULATOR, MARR FAMILY"/>
    <property type="match status" value="1"/>
</dbReference>
<dbReference type="STRING" id="397948.Cmaq_1273"/>